<feature type="binding site" evidence="6">
    <location>
        <position position="92"/>
    </location>
    <ligand>
        <name>Mg(2+)</name>
        <dbReference type="ChEBI" id="CHEBI:18420"/>
        <label>1</label>
        <note>catalytic</note>
    </ligand>
</feature>
<sequence>MAEAVNHQDVHDLLVEIAKKAGDRIAAAQPHVGTSASKKNSADLVTETDKAVETFVIGALKQRYPDYDFLGEETYVPGKQLTDKPTFICDPIDGTTNFIHAFPMVCISLALCVYKQPVVGVIYNPYTTHMYTAIKNQGSFLTMPVRTDSPTSPAPIAPRKIRLPRKSSPEPLTGLQNALVAVEWGSDRSGHNFEVKHKTFTKLAGATEDGGKMVHSLRSMGSAAMNLCHVASGQLDLYWEGGCWAWDVAAGWLILTEAGGLIVDGNPGGWTPAVDCRRYLAVRGAPAGQKELIEEFWGCVEGNMDYSS</sequence>
<dbReference type="FunFam" id="3.40.190.80:FF:000012">
    <property type="entry name" value="Inositol-1-monophosphatase"/>
    <property type="match status" value="1"/>
</dbReference>
<feature type="binding site" evidence="6">
    <location>
        <position position="93"/>
    </location>
    <ligand>
        <name>Mg(2+)</name>
        <dbReference type="ChEBI" id="CHEBI:18420"/>
        <label>2</label>
    </ligand>
</feature>
<dbReference type="GO" id="GO:0046872">
    <property type="term" value="F:metal ion binding"/>
    <property type="evidence" value="ECO:0007669"/>
    <property type="project" value="UniProtKB-KW"/>
</dbReference>
<feature type="binding site" evidence="6">
    <location>
        <position position="72"/>
    </location>
    <ligand>
        <name>Mg(2+)</name>
        <dbReference type="ChEBI" id="CHEBI:18420"/>
        <label>1</label>
        <note>catalytic</note>
    </ligand>
</feature>
<evidence type="ECO:0000313" key="9">
    <source>
        <dbReference type="Proteomes" id="UP000326924"/>
    </source>
</evidence>
<dbReference type="PRINTS" id="PR00377">
    <property type="entry name" value="IMPHPHTASES"/>
</dbReference>
<dbReference type="EMBL" id="VXIS01000175">
    <property type="protein sequence ID" value="KAA8898953.1"/>
    <property type="molecule type" value="Genomic_DNA"/>
</dbReference>
<dbReference type="CDD" id="cd01639">
    <property type="entry name" value="IMPase"/>
    <property type="match status" value="1"/>
</dbReference>
<keyword evidence="9" id="KW-1185">Reference proteome</keyword>
<organism evidence="8 9">
    <name type="scientific">Sphaerosporella brunnea</name>
    <dbReference type="NCBI Taxonomy" id="1250544"/>
    <lineage>
        <taxon>Eukaryota</taxon>
        <taxon>Fungi</taxon>
        <taxon>Dikarya</taxon>
        <taxon>Ascomycota</taxon>
        <taxon>Pezizomycotina</taxon>
        <taxon>Pezizomycetes</taxon>
        <taxon>Pezizales</taxon>
        <taxon>Pyronemataceae</taxon>
        <taxon>Sphaerosporella</taxon>
    </lineage>
</organism>
<dbReference type="InParanoid" id="A0A5J5EPW4"/>
<dbReference type="PROSITE" id="PS00630">
    <property type="entry name" value="IMP_2"/>
    <property type="match status" value="1"/>
</dbReference>
<dbReference type="InterPro" id="IPR033942">
    <property type="entry name" value="IMPase"/>
</dbReference>
<evidence type="ECO:0000256" key="4">
    <source>
        <dbReference type="ARBA" id="ARBA00022723"/>
    </source>
</evidence>
<dbReference type="Pfam" id="PF00459">
    <property type="entry name" value="Inositol_P"/>
    <property type="match status" value="1"/>
</dbReference>
<evidence type="ECO:0000256" key="2">
    <source>
        <dbReference type="ARBA" id="ARBA00001946"/>
    </source>
</evidence>
<evidence type="ECO:0000256" key="3">
    <source>
        <dbReference type="ARBA" id="ARBA00009759"/>
    </source>
</evidence>
<dbReference type="FunCoup" id="A0A5J5EPW4">
    <property type="interactions" value="433"/>
</dbReference>
<feature type="binding site" evidence="6">
    <location>
        <position position="247"/>
    </location>
    <ligand>
        <name>Mg(2+)</name>
        <dbReference type="ChEBI" id="CHEBI:18420"/>
        <label>1</label>
        <note>catalytic</note>
    </ligand>
</feature>
<evidence type="ECO:0000256" key="6">
    <source>
        <dbReference type="PIRSR" id="PIRSR600760-2"/>
    </source>
</evidence>
<evidence type="ECO:0000256" key="1">
    <source>
        <dbReference type="ARBA" id="ARBA00001033"/>
    </source>
</evidence>
<dbReference type="OrthoDB" id="10254945at2759"/>
<gene>
    <name evidence="8" type="ORF">FN846DRAFT_961369</name>
</gene>
<dbReference type="EC" id="3.1.3.25" evidence="7"/>
<evidence type="ECO:0000313" key="8">
    <source>
        <dbReference type="EMBL" id="KAA8898953.1"/>
    </source>
</evidence>
<proteinExistence type="inferred from homology"/>
<dbReference type="PANTHER" id="PTHR20854">
    <property type="entry name" value="INOSITOL MONOPHOSPHATASE"/>
    <property type="match status" value="1"/>
</dbReference>
<dbReference type="UniPathway" id="UPA00823">
    <property type="reaction ID" value="UER00788"/>
</dbReference>
<dbReference type="PANTHER" id="PTHR20854:SF4">
    <property type="entry name" value="INOSITOL-1-MONOPHOSPHATASE-RELATED"/>
    <property type="match status" value="1"/>
</dbReference>
<keyword evidence="5 6" id="KW-0460">Magnesium</keyword>
<dbReference type="Gene3D" id="3.40.190.80">
    <property type="match status" value="1"/>
</dbReference>
<comment type="catalytic activity">
    <reaction evidence="1 7">
        <text>a myo-inositol phosphate + H2O = myo-inositol + phosphate</text>
        <dbReference type="Rhea" id="RHEA:24056"/>
        <dbReference type="ChEBI" id="CHEBI:15377"/>
        <dbReference type="ChEBI" id="CHEBI:17268"/>
        <dbReference type="ChEBI" id="CHEBI:43474"/>
        <dbReference type="ChEBI" id="CHEBI:84139"/>
        <dbReference type="EC" id="3.1.3.25"/>
    </reaction>
</comment>
<accession>A0A5J5EPW4</accession>
<dbReference type="GO" id="GO:0046854">
    <property type="term" value="P:phosphatidylinositol phosphate biosynthetic process"/>
    <property type="evidence" value="ECO:0007669"/>
    <property type="project" value="InterPro"/>
</dbReference>
<comment type="similarity">
    <text evidence="3 7">Belongs to the inositol monophosphatase superfamily.</text>
</comment>
<comment type="caution">
    <text evidence="8">The sequence shown here is derived from an EMBL/GenBank/DDBJ whole genome shotgun (WGS) entry which is preliminary data.</text>
</comment>
<dbReference type="SUPFAM" id="SSF56655">
    <property type="entry name" value="Carbohydrate phosphatase"/>
    <property type="match status" value="1"/>
</dbReference>
<evidence type="ECO:0000256" key="5">
    <source>
        <dbReference type="ARBA" id="ARBA00022842"/>
    </source>
</evidence>
<dbReference type="InterPro" id="IPR020550">
    <property type="entry name" value="Inositol_monophosphatase_CS"/>
</dbReference>
<dbReference type="Proteomes" id="UP000326924">
    <property type="component" value="Unassembled WGS sequence"/>
</dbReference>
<reference evidence="8 9" key="1">
    <citation type="submission" date="2019-09" db="EMBL/GenBank/DDBJ databases">
        <title>Draft genome of the ectomycorrhizal ascomycete Sphaerosporella brunnea.</title>
        <authorList>
            <consortium name="DOE Joint Genome Institute"/>
            <person name="Benucci G.M."/>
            <person name="Marozzi G."/>
            <person name="Antonielli L."/>
            <person name="Sanchez S."/>
            <person name="Marco P."/>
            <person name="Wang X."/>
            <person name="Falini L.B."/>
            <person name="Barry K."/>
            <person name="Haridas S."/>
            <person name="Lipzen A."/>
            <person name="Labutti K."/>
            <person name="Grigoriev I.V."/>
            <person name="Murat C."/>
            <person name="Martin F."/>
            <person name="Albertini E."/>
            <person name="Donnini D."/>
            <person name="Bonito G."/>
        </authorList>
    </citation>
    <scope>NUCLEOTIDE SEQUENCE [LARGE SCALE GENOMIC DNA]</scope>
    <source>
        <strain evidence="8 9">Sb_GMNB300</strain>
    </source>
</reference>
<comment type="cofactor">
    <cofactor evidence="2 6 7">
        <name>Mg(2+)</name>
        <dbReference type="ChEBI" id="CHEBI:18420"/>
    </cofactor>
</comment>
<dbReference type="Gene3D" id="3.30.540.10">
    <property type="entry name" value="Fructose-1,6-Bisphosphatase, subunit A, domain 1"/>
    <property type="match status" value="1"/>
</dbReference>
<comment type="pathway">
    <text evidence="7">Polyol metabolism; myo-inositol biosynthesis; myo-inositol from D-glucose 6-phosphate: step 2/2.</text>
</comment>
<keyword evidence="7" id="KW-0378">Hydrolase</keyword>
<protein>
    <recommendedName>
        <fullName evidence="7">Inositol-1-monophosphatase</fullName>
        <ecNumber evidence="7">3.1.3.25</ecNumber>
    </recommendedName>
</protein>
<evidence type="ECO:0000256" key="7">
    <source>
        <dbReference type="RuleBase" id="RU364068"/>
    </source>
</evidence>
<dbReference type="InterPro" id="IPR000760">
    <property type="entry name" value="Inositol_monophosphatase-like"/>
</dbReference>
<dbReference type="GO" id="GO:0006021">
    <property type="term" value="P:inositol biosynthetic process"/>
    <property type="evidence" value="ECO:0007669"/>
    <property type="project" value="UniProtKB-UniPathway"/>
</dbReference>
<dbReference type="AlphaFoldDB" id="A0A5J5EPW4"/>
<dbReference type="FunFam" id="3.30.540.10:FF:000004">
    <property type="entry name" value="Inositol-1-monophosphatase"/>
    <property type="match status" value="1"/>
</dbReference>
<dbReference type="GO" id="GO:0008934">
    <property type="term" value="F:inositol monophosphate 1-phosphatase activity"/>
    <property type="evidence" value="ECO:0007669"/>
    <property type="project" value="InterPro"/>
</dbReference>
<name>A0A5J5EPW4_9PEZI</name>
<keyword evidence="4 6" id="KW-0479">Metal-binding</keyword>
<feature type="binding site" evidence="6">
    <location>
        <position position="90"/>
    </location>
    <ligand>
        <name>Mg(2+)</name>
        <dbReference type="ChEBI" id="CHEBI:18420"/>
        <label>2</label>
    </ligand>
</feature>
<dbReference type="GO" id="GO:0007165">
    <property type="term" value="P:signal transduction"/>
    <property type="evidence" value="ECO:0007669"/>
    <property type="project" value="TreeGrafter"/>
</dbReference>